<feature type="transmembrane region" description="Helical" evidence="1">
    <location>
        <begin position="105"/>
        <end position="123"/>
    </location>
</feature>
<name>A0A1H8NXX3_9HYPH</name>
<keyword evidence="1" id="KW-1133">Transmembrane helix</keyword>
<dbReference type="EMBL" id="FNXB01000018">
    <property type="protein sequence ID" value="SEH99697.1"/>
    <property type="molecule type" value="Genomic_DNA"/>
</dbReference>
<evidence type="ECO:0000313" key="2">
    <source>
        <dbReference type="EMBL" id="SEH99697.1"/>
    </source>
</evidence>
<dbReference type="AlphaFoldDB" id="A0A1H8NXX3"/>
<keyword evidence="1" id="KW-0472">Membrane</keyword>
<dbReference type="Proteomes" id="UP000183063">
    <property type="component" value="Unassembled WGS sequence"/>
</dbReference>
<evidence type="ECO:0000313" key="3">
    <source>
        <dbReference type="EMBL" id="SEO34414.1"/>
    </source>
</evidence>
<reference evidence="3 5" key="2">
    <citation type="submission" date="2016-10" db="EMBL/GenBank/DDBJ databases">
        <authorList>
            <person name="Varghese N."/>
            <person name="Submissions S."/>
        </authorList>
    </citation>
    <scope>NUCLEOTIDE SEQUENCE [LARGE SCALE GENOMIC DNA]</scope>
    <source>
        <strain evidence="3 5">CGMCC 1.7071</strain>
    </source>
</reference>
<keyword evidence="5" id="KW-1185">Reference proteome</keyword>
<evidence type="ECO:0000313" key="4">
    <source>
        <dbReference type="Proteomes" id="UP000183063"/>
    </source>
</evidence>
<dbReference type="EMBL" id="FOCV01000015">
    <property type="protein sequence ID" value="SEO34414.1"/>
    <property type="molecule type" value="Genomic_DNA"/>
</dbReference>
<sequence>MLLFPTFIVCFLGMTASVLTAISTDRRRKRNQIGPRALQARLVTPIALSLVGFTGLTITRVPSQPGVENLSGVLLLITMAVSSAIIPFALTCWIILIAFAKWTNVFAAIAIVPMGVLIGRVVGFRCGSRSNDR</sequence>
<dbReference type="Proteomes" id="UP000198939">
    <property type="component" value="Unassembled WGS sequence"/>
</dbReference>
<evidence type="ECO:0000313" key="5">
    <source>
        <dbReference type="Proteomes" id="UP000198939"/>
    </source>
</evidence>
<proteinExistence type="predicted"/>
<feature type="transmembrane region" description="Helical" evidence="1">
    <location>
        <begin position="73"/>
        <end position="99"/>
    </location>
</feature>
<keyword evidence="1" id="KW-0812">Transmembrane</keyword>
<reference evidence="4" key="3">
    <citation type="submission" date="2016-10" db="EMBL/GenBank/DDBJ databases">
        <authorList>
            <person name="Wibberg D."/>
        </authorList>
    </citation>
    <scope>NUCLEOTIDE SEQUENCE [LARGE SCALE GENOMIC DNA]</scope>
</reference>
<evidence type="ECO:0000256" key="1">
    <source>
        <dbReference type="SAM" id="Phobius"/>
    </source>
</evidence>
<organism evidence="2 4">
    <name type="scientific">Rhizobium tibeticum</name>
    <dbReference type="NCBI Taxonomy" id="501024"/>
    <lineage>
        <taxon>Bacteria</taxon>
        <taxon>Pseudomonadati</taxon>
        <taxon>Pseudomonadota</taxon>
        <taxon>Alphaproteobacteria</taxon>
        <taxon>Hyphomicrobiales</taxon>
        <taxon>Rhizobiaceae</taxon>
        <taxon>Rhizobium/Agrobacterium group</taxon>
        <taxon>Rhizobium</taxon>
    </lineage>
</organism>
<reference evidence="2" key="1">
    <citation type="submission" date="2016-10" db="EMBL/GenBank/DDBJ databases">
        <authorList>
            <person name="de Groot N.N."/>
        </authorList>
    </citation>
    <scope>NUCLEOTIDE SEQUENCE [LARGE SCALE GENOMIC DNA]</scope>
    <source>
        <strain evidence="2">CCBAU85039</strain>
    </source>
</reference>
<protein>
    <submittedName>
        <fullName evidence="2">Uncharacterized protein</fullName>
    </submittedName>
</protein>
<feature type="transmembrane region" description="Helical" evidence="1">
    <location>
        <begin position="44"/>
        <end position="61"/>
    </location>
</feature>
<gene>
    <name evidence="2" type="ORF">RTCCBAU85039_3578</name>
    <name evidence="3" type="ORF">SAMN05216228_1015131</name>
</gene>
<accession>A0A1H8NXX3</accession>